<organism evidence="8 9">
    <name type="scientific">Jannaschia aquimarina</name>
    <dbReference type="NCBI Taxonomy" id="935700"/>
    <lineage>
        <taxon>Bacteria</taxon>
        <taxon>Pseudomonadati</taxon>
        <taxon>Pseudomonadota</taxon>
        <taxon>Alphaproteobacteria</taxon>
        <taxon>Rhodobacterales</taxon>
        <taxon>Roseobacteraceae</taxon>
        <taxon>Jannaschia</taxon>
    </lineage>
</organism>
<dbReference type="PROSITE" id="PS00373">
    <property type="entry name" value="GART"/>
    <property type="match status" value="1"/>
</dbReference>
<proteinExistence type="inferred from homology"/>
<dbReference type="PANTHER" id="PTHR11138">
    <property type="entry name" value="METHIONYL-TRNA FORMYLTRANSFERASE"/>
    <property type="match status" value="1"/>
</dbReference>
<dbReference type="PATRIC" id="fig|935700.4.peg.4196"/>
<reference evidence="8 9" key="1">
    <citation type="submission" date="2015-02" db="EMBL/GenBank/DDBJ databases">
        <title>Genome Sequence of Jannaschia aquimarina DSM28248, a member of the Roseobacter clade.</title>
        <authorList>
            <person name="Voget S."/>
            <person name="Daniel R."/>
        </authorList>
    </citation>
    <scope>NUCLEOTIDE SEQUENCE [LARGE SCALE GENOMIC DNA]</scope>
    <source>
        <strain evidence="8 9">GSW-M26</strain>
    </source>
</reference>
<accession>A0A0D1CHX5</accession>
<dbReference type="SUPFAM" id="SSF53328">
    <property type="entry name" value="Formyltransferase"/>
    <property type="match status" value="1"/>
</dbReference>
<dbReference type="GO" id="GO:0005829">
    <property type="term" value="C:cytosol"/>
    <property type="evidence" value="ECO:0007669"/>
    <property type="project" value="TreeGrafter"/>
</dbReference>
<dbReference type="CDD" id="cd08704">
    <property type="entry name" value="Met_tRNA_FMT_C"/>
    <property type="match status" value="1"/>
</dbReference>
<comment type="function">
    <text evidence="5">Attaches a formyl group to the free amino group of methionyl-tRNA(fMet). The formyl group appears to play a dual role in the initiator identity of N-formylmethionyl-tRNA by promoting its recognition by IF2 and preventing the misappropriation of this tRNA by the elongation apparatus.</text>
</comment>
<dbReference type="CDD" id="cd08646">
    <property type="entry name" value="FMT_core_Met-tRNA-FMT_N"/>
    <property type="match status" value="1"/>
</dbReference>
<dbReference type="NCBIfam" id="TIGR00460">
    <property type="entry name" value="fmt"/>
    <property type="match status" value="1"/>
</dbReference>
<dbReference type="OrthoDB" id="9802815at2"/>
<comment type="caution">
    <text evidence="8">The sequence shown here is derived from an EMBL/GenBank/DDBJ whole genome shotgun (WGS) entry which is preliminary data.</text>
</comment>
<dbReference type="FunFam" id="3.40.50.12230:FF:000001">
    <property type="entry name" value="Methionyl-tRNA formyltransferase"/>
    <property type="match status" value="1"/>
</dbReference>
<name>A0A0D1CHX5_9RHOB</name>
<dbReference type="HAMAP" id="MF_00182">
    <property type="entry name" value="Formyl_trans"/>
    <property type="match status" value="1"/>
</dbReference>
<dbReference type="EMBL" id="JYFE01000081">
    <property type="protein sequence ID" value="KIT14277.1"/>
    <property type="molecule type" value="Genomic_DNA"/>
</dbReference>
<comment type="catalytic activity">
    <reaction evidence="5">
        <text>L-methionyl-tRNA(fMet) + (6R)-10-formyltetrahydrofolate = N-formyl-L-methionyl-tRNA(fMet) + (6S)-5,6,7,8-tetrahydrofolate + H(+)</text>
        <dbReference type="Rhea" id="RHEA:24380"/>
        <dbReference type="Rhea" id="RHEA-COMP:9952"/>
        <dbReference type="Rhea" id="RHEA-COMP:9953"/>
        <dbReference type="ChEBI" id="CHEBI:15378"/>
        <dbReference type="ChEBI" id="CHEBI:57453"/>
        <dbReference type="ChEBI" id="CHEBI:78530"/>
        <dbReference type="ChEBI" id="CHEBI:78844"/>
        <dbReference type="ChEBI" id="CHEBI:195366"/>
        <dbReference type="EC" id="2.1.2.9"/>
    </reaction>
</comment>
<dbReference type="Pfam" id="PF02911">
    <property type="entry name" value="Formyl_trans_C"/>
    <property type="match status" value="1"/>
</dbReference>
<feature type="domain" description="Formyl transferase N-terminal" evidence="6">
    <location>
        <begin position="1"/>
        <end position="180"/>
    </location>
</feature>
<dbReference type="Gene3D" id="3.40.50.12230">
    <property type="match status" value="1"/>
</dbReference>
<feature type="binding site" evidence="5">
    <location>
        <begin position="109"/>
        <end position="112"/>
    </location>
    <ligand>
        <name>(6S)-5,6,7,8-tetrahydrofolate</name>
        <dbReference type="ChEBI" id="CHEBI:57453"/>
    </ligand>
</feature>
<comment type="similarity">
    <text evidence="1 5">Belongs to the Fmt family.</text>
</comment>
<gene>
    <name evidence="5 8" type="primary">fmt</name>
    <name evidence="8" type="ORF">jaqu_40710</name>
</gene>
<keyword evidence="3 5" id="KW-0808">Transferase</keyword>
<keyword evidence="9" id="KW-1185">Reference proteome</keyword>
<dbReference type="GO" id="GO:0004479">
    <property type="term" value="F:methionyl-tRNA formyltransferase activity"/>
    <property type="evidence" value="ECO:0007669"/>
    <property type="project" value="UniProtKB-UniRule"/>
</dbReference>
<dbReference type="InterPro" id="IPR005793">
    <property type="entry name" value="Formyl_trans_C"/>
</dbReference>
<dbReference type="EC" id="2.1.2.9" evidence="2 5"/>
<evidence type="ECO:0000313" key="9">
    <source>
        <dbReference type="Proteomes" id="UP000032232"/>
    </source>
</evidence>
<dbReference type="InterPro" id="IPR002376">
    <property type="entry name" value="Formyl_transf_N"/>
</dbReference>
<dbReference type="Proteomes" id="UP000032232">
    <property type="component" value="Unassembled WGS sequence"/>
</dbReference>
<dbReference type="InterPro" id="IPR041711">
    <property type="entry name" value="Met-tRNA-FMT_N"/>
</dbReference>
<dbReference type="RefSeq" id="WP_043920829.1">
    <property type="nucleotide sequence ID" value="NZ_FZPF01000001.1"/>
</dbReference>
<evidence type="ECO:0000256" key="5">
    <source>
        <dbReference type="HAMAP-Rule" id="MF_00182"/>
    </source>
</evidence>
<dbReference type="SUPFAM" id="SSF50486">
    <property type="entry name" value="FMT C-terminal domain-like"/>
    <property type="match status" value="1"/>
</dbReference>
<protein>
    <recommendedName>
        <fullName evidence="2 5">Methionyl-tRNA formyltransferase</fullName>
        <ecNumber evidence="2 5">2.1.2.9</ecNumber>
    </recommendedName>
</protein>
<dbReference type="InterPro" id="IPR001555">
    <property type="entry name" value="GART_AS"/>
</dbReference>
<feature type="domain" description="Formyl transferase C-terminal" evidence="7">
    <location>
        <begin position="201"/>
        <end position="294"/>
    </location>
</feature>
<evidence type="ECO:0000259" key="7">
    <source>
        <dbReference type="Pfam" id="PF02911"/>
    </source>
</evidence>
<dbReference type="PANTHER" id="PTHR11138:SF5">
    <property type="entry name" value="METHIONYL-TRNA FORMYLTRANSFERASE, MITOCHONDRIAL"/>
    <property type="match status" value="1"/>
</dbReference>
<evidence type="ECO:0000313" key="8">
    <source>
        <dbReference type="EMBL" id="KIT14277.1"/>
    </source>
</evidence>
<evidence type="ECO:0000256" key="1">
    <source>
        <dbReference type="ARBA" id="ARBA00010699"/>
    </source>
</evidence>
<dbReference type="InterPro" id="IPR011034">
    <property type="entry name" value="Formyl_transferase-like_C_sf"/>
</dbReference>
<dbReference type="InterPro" id="IPR005794">
    <property type="entry name" value="Fmt"/>
</dbReference>
<evidence type="ECO:0000256" key="2">
    <source>
        <dbReference type="ARBA" id="ARBA00012261"/>
    </source>
</evidence>
<evidence type="ECO:0000256" key="3">
    <source>
        <dbReference type="ARBA" id="ARBA00022679"/>
    </source>
</evidence>
<dbReference type="STRING" id="935700.jaqu_40710"/>
<dbReference type="InterPro" id="IPR036477">
    <property type="entry name" value="Formyl_transf_N_sf"/>
</dbReference>
<dbReference type="AlphaFoldDB" id="A0A0D1CHX5"/>
<keyword evidence="4 5" id="KW-0648">Protein biosynthesis</keyword>
<sequence length="314" mass="32871">MRVIFMGTPAFSVPVLDALHEAGHEIVAVYSQPPRPSGRGKKARPGPVHARAEALGIEVRTPASLRNADAQAEFAALDADVAVVVAYGLILPQPILDAPRHGCLNVHASLLPRWRGAAPIHRAILAGDERTGICIMQMEAGLDTGPVLLREATDIQPTDTTGDLHDRLAEIGARLTVRALEGIETLAPMTQPEDGVTYAAKIDKAEAQANWHGPAVQIARQINGLSPFPGAFVIRDGARLKLLRAHATEGSGDPGTVLGEAGLRVAAGGGAVEILEVQPAGKGPMDASEWRRGAHLEAGSPLGDLVDTVTTKAP</sequence>
<dbReference type="InterPro" id="IPR044135">
    <property type="entry name" value="Met-tRNA-FMT_C"/>
</dbReference>
<evidence type="ECO:0000256" key="4">
    <source>
        <dbReference type="ARBA" id="ARBA00022917"/>
    </source>
</evidence>
<dbReference type="Pfam" id="PF00551">
    <property type="entry name" value="Formyl_trans_N"/>
    <property type="match status" value="1"/>
</dbReference>
<evidence type="ECO:0000259" key="6">
    <source>
        <dbReference type="Pfam" id="PF00551"/>
    </source>
</evidence>